<evidence type="ECO:0000313" key="4">
    <source>
        <dbReference type="Proteomes" id="UP000266906"/>
    </source>
</evidence>
<dbReference type="EMBL" id="RKQG01000001">
    <property type="protein sequence ID" value="RPE33413.1"/>
    <property type="molecule type" value="Genomic_DNA"/>
</dbReference>
<comment type="caution">
    <text evidence="3">The sequence shown here is derived from an EMBL/GenBank/DDBJ whole genome shotgun (WGS) entry which is preliminary data.</text>
</comment>
<keyword evidence="1" id="KW-1133">Transmembrane helix</keyword>
<feature type="transmembrane region" description="Helical" evidence="1">
    <location>
        <begin position="238"/>
        <end position="260"/>
    </location>
</feature>
<organism evidence="3 4">
    <name type="scientific">Kitasatospora cineracea</name>
    <dbReference type="NCBI Taxonomy" id="88074"/>
    <lineage>
        <taxon>Bacteria</taxon>
        <taxon>Bacillati</taxon>
        <taxon>Actinomycetota</taxon>
        <taxon>Actinomycetes</taxon>
        <taxon>Kitasatosporales</taxon>
        <taxon>Streptomycetaceae</taxon>
        <taxon>Kitasatospora</taxon>
    </lineage>
</organism>
<keyword evidence="4" id="KW-1185">Reference proteome</keyword>
<evidence type="ECO:0000256" key="1">
    <source>
        <dbReference type="SAM" id="Phobius"/>
    </source>
</evidence>
<feature type="transmembrane region" description="Helical" evidence="1">
    <location>
        <begin position="35"/>
        <end position="58"/>
    </location>
</feature>
<dbReference type="Pfam" id="PF20182">
    <property type="entry name" value="DUF6545"/>
    <property type="match status" value="1"/>
</dbReference>
<reference evidence="3 4" key="1">
    <citation type="submission" date="2018-11" db="EMBL/GenBank/DDBJ databases">
        <title>Sequencing the genomes of 1000 actinobacteria strains.</title>
        <authorList>
            <person name="Klenk H.-P."/>
        </authorList>
    </citation>
    <scope>NUCLEOTIDE SEQUENCE [LARGE SCALE GENOMIC DNA]</scope>
    <source>
        <strain evidence="3 4">DSM 44781</strain>
    </source>
</reference>
<protein>
    <recommendedName>
        <fullName evidence="2">DUF6545 domain-containing protein</fullName>
    </recommendedName>
</protein>
<evidence type="ECO:0000313" key="3">
    <source>
        <dbReference type="EMBL" id="RPE33413.1"/>
    </source>
</evidence>
<name>A0A3N4RJ77_9ACTN</name>
<dbReference type="AlphaFoldDB" id="A0A3N4RJ77"/>
<keyword evidence="1" id="KW-0472">Membrane</keyword>
<feature type="transmembrane region" description="Helical" evidence="1">
    <location>
        <begin position="6"/>
        <end position="23"/>
    </location>
</feature>
<feature type="transmembrane region" description="Helical" evidence="1">
    <location>
        <begin position="195"/>
        <end position="218"/>
    </location>
</feature>
<feature type="transmembrane region" description="Helical" evidence="1">
    <location>
        <begin position="121"/>
        <end position="140"/>
    </location>
</feature>
<feature type="transmembrane region" description="Helical" evidence="1">
    <location>
        <begin position="152"/>
        <end position="174"/>
    </location>
</feature>
<dbReference type="InterPro" id="IPR050039">
    <property type="entry name" value="MAB_1171c-like"/>
</dbReference>
<sequence>MSELPYNLVYLGIGSAAWLVAALKLRAWRRDPSFGLLVVALAVASPATAFLLASPLLYRGIGHLTGVGNLATLFVYLGIVGFSAAAVVLALVWTPPEERAGALMWAPLDDRLRQRVRRRTAVFAALVPVLAVLFLAGGPYRPETPLTFDTTFAPRTATALFLALYQGLFAYALIDIGRVCLGHAARLPEGWLRRGIRLIALGALTACGYVLCKIAAIALAHAGVEGTEWLSTALGPAFAALGAIGITCGFAGPAGAAWAVRRRDFRALRPLWDLVYRADRRLALEGPPSPAWRERLALRDLEWRTTRRGLEIRDGQLTLRPFVDPAAVHAAQRLAGRASLAPSHRDALVVAAAMRSAVTALAAGAVPRPREEQPALPGLDTAPAEERAHLVLVASYLRSPLLDRALEPRA</sequence>
<feature type="domain" description="DUF6545" evidence="2">
    <location>
        <begin position="257"/>
        <end position="399"/>
    </location>
</feature>
<dbReference type="InterPro" id="IPR046675">
    <property type="entry name" value="DUF6545"/>
</dbReference>
<dbReference type="NCBIfam" id="NF042915">
    <property type="entry name" value="MAB_1171c_fam"/>
    <property type="match status" value="1"/>
</dbReference>
<evidence type="ECO:0000259" key="2">
    <source>
        <dbReference type="Pfam" id="PF20182"/>
    </source>
</evidence>
<accession>A0A3N4RJ77</accession>
<proteinExistence type="predicted"/>
<gene>
    <name evidence="3" type="ORF">EDD38_1702</name>
</gene>
<keyword evidence="1" id="KW-0812">Transmembrane</keyword>
<dbReference type="Proteomes" id="UP000266906">
    <property type="component" value="Unassembled WGS sequence"/>
</dbReference>
<feature type="transmembrane region" description="Helical" evidence="1">
    <location>
        <begin position="70"/>
        <end position="94"/>
    </location>
</feature>
<dbReference type="RefSeq" id="WP_123817766.1">
    <property type="nucleotide sequence ID" value="NZ_RKQG01000001.1"/>
</dbReference>